<reference evidence="4" key="1">
    <citation type="submission" date="2021-02" db="EMBL/GenBank/DDBJ databases">
        <authorList>
            <person name="Dougan E. K."/>
            <person name="Rhodes N."/>
            <person name="Thang M."/>
            <person name="Chan C."/>
        </authorList>
    </citation>
    <scope>NUCLEOTIDE SEQUENCE</scope>
</reference>
<dbReference type="InterPro" id="IPR036055">
    <property type="entry name" value="LDL_receptor-like_sf"/>
</dbReference>
<dbReference type="OrthoDB" id="438992at2759"/>
<keyword evidence="3" id="KW-0472">Membrane</keyword>
<gene>
    <name evidence="4" type="primary">mug158</name>
    <name evidence="4" type="ORF">SNEC2469_LOCUS8309</name>
</gene>
<feature type="transmembrane region" description="Helical" evidence="3">
    <location>
        <begin position="566"/>
        <end position="590"/>
    </location>
</feature>
<feature type="region of interest" description="Disordered" evidence="2">
    <location>
        <begin position="692"/>
        <end position="773"/>
    </location>
</feature>
<dbReference type="AlphaFoldDB" id="A0A812NYE2"/>
<proteinExistence type="predicted"/>
<evidence type="ECO:0000256" key="2">
    <source>
        <dbReference type="SAM" id="MobiDB-lite"/>
    </source>
</evidence>
<dbReference type="Proteomes" id="UP000601435">
    <property type="component" value="Unassembled WGS sequence"/>
</dbReference>
<dbReference type="InterPro" id="IPR002172">
    <property type="entry name" value="LDrepeatLR_classA_rpt"/>
</dbReference>
<feature type="compositionally biased region" description="Polar residues" evidence="2">
    <location>
        <begin position="650"/>
        <end position="663"/>
    </location>
</feature>
<feature type="region of interest" description="Disordered" evidence="2">
    <location>
        <begin position="650"/>
        <end position="675"/>
    </location>
</feature>
<keyword evidence="1" id="KW-1015">Disulfide bond</keyword>
<comment type="caution">
    <text evidence="4">The sequence shown here is derived from an EMBL/GenBank/DDBJ whole genome shotgun (WGS) entry which is preliminary data.</text>
</comment>
<accession>A0A812NYE2</accession>
<sequence>MHPRCVPISRTCDGVQDCPGGEDEEGCPSLPESDDSNSSENATWVAAVGLLDQNFARLGDCHASYGILRLIDDRCRSIEGAIEAERTSAINNRGDRQRYFHSGADTILKMGDSDPHLAQIWGSQVFFDSTEIKCAKLAQPDGVVTPEVQLMACSLEAVTPQVLDVAKANGSNVPSPLRKPSSNCVYMATIKTNATPIDVGNPTFMRTEVDNANGQVSFGALRCAVGPNLKNHEIIGLATAEMAYNADNTSKVVKCYCMQRMYLEPEVFLALAATDKRATMCAEYIGISQGNYHRSWIRVGIIVLFNELFEALIRGTSTSVRYKDETTRLVRHFRNLFWFWLLNSALIPAFVSCTIPAFWGWLLRTLEIEGTDVGGMSMREWHGWVGCVITLVMGIRVVIPQVPDLVAIGCRRCSRWRKARKTIGQEDLKNLYVNPEFRLAEGFAETAVTASLAMIFGPALPLLNVLAAASCFTRYLVDWYVFLRHSRRPPMFDETIARVCVDHLLLGLVLRSAASILVWVDPILFVSDVAGCSFSEDDVNTFREKYFMENFRMFELFVNPTCNPTAWFFGFLPGLSAVGCLLVLPNLTILRSLLLVLCRRCRSKTGYLYDDVVQARMQRKLVPSYQPRVHPAYQSAFKLMDLTANFNEQGLSDSSESRASTDLASEEGEEQEDNTLAASIFGKEYESMEYFQREKAEKKARKKEKKEKGGGDEKKHKKRRKSKSTDPFMDDEVNPYDAGANDKHKKKKKKDKGSKKDEAQFSEAKDLAGIIDF</sequence>
<name>A0A812NYE2_9DINO</name>
<protein>
    <submittedName>
        <fullName evidence="4">Mug158 protein</fullName>
    </submittedName>
</protein>
<keyword evidence="5" id="KW-1185">Reference proteome</keyword>
<feature type="transmembrane region" description="Helical" evidence="3">
    <location>
        <begin position="336"/>
        <end position="361"/>
    </location>
</feature>
<keyword evidence="3" id="KW-0812">Transmembrane</keyword>
<evidence type="ECO:0000256" key="3">
    <source>
        <dbReference type="SAM" id="Phobius"/>
    </source>
</evidence>
<evidence type="ECO:0000313" key="5">
    <source>
        <dbReference type="Proteomes" id="UP000601435"/>
    </source>
</evidence>
<dbReference type="PROSITE" id="PS50068">
    <property type="entry name" value="LDLRA_2"/>
    <property type="match status" value="1"/>
</dbReference>
<feature type="compositionally biased region" description="Basic and acidic residues" evidence="2">
    <location>
        <begin position="754"/>
        <end position="766"/>
    </location>
</feature>
<feature type="transmembrane region" description="Helical" evidence="3">
    <location>
        <begin position="381"/>
        <end position="399"/>
    </location>
</feature>
<evidence type="ECO:0000313" key="4">
    <source>
        <dbReference type="EMBL" id="CAE7328409.1"/>
    </source>
</evidence>
<dbReference type="EMBL" id="CAJNJA010013743">
    <property type="protein sequence ID" value="CAE7328409.1"/>
    <property type="molecule type" value="Genomic_DNA"/>
</dbReference>
<dbReference type="CDD" id="cd00112">
    <property type="entry name" value="LDLa"/>
    <property type="match status" value="1"/>
</dbReference>
<dbReference type="Gene3D" id="4.10.400.10">
    <property type="entry name" value="Low-density Lipoprotein Receptor"/>
    <property type="match status" value="1"/>
</dbReference>
<feature type="compositionally biased region" description="Acidic residues" evidence="2">
    <location>
        <begin position="664"/>
        <end position="673"/>
    </location>
</feature>
<feature type="region of interest" description="Disordered" evidence="2">
    <location>
        <begin position="16"/>
        <end position="39"/>
    </location>
</feature>
<organism evidence="4 5">
    <name type="scientific">Symbiodinium necroappetens</name>
    <dbReference type="NCBI Taxonomy" id="1628268"/>
    <lineage>
        <taxon>Eukaryota</taxon>
        <taxon>Sar</taxon>
        <taxon>Alveolata</taxon>
        <taxon>Dinophyceae</taxon>
        <taxon>Suessiales</taxon>
        <taxon>Symbiodiniaceae</taxon>
        <taxon>Symbiodinium</taxon>
    </lineage>
</organism>
<dbReference type="SUPFAM" id="SSF57424">
    <property type="entry name" value="LDL receptor-like module"/>
    <property type="match status" value="1"/>
</dbReference>
<evidence type="ECO:0000256" key="1">
    <source>
        <dbReference type="ARBA" id="ARBA00023157"/>
    </source>
</evidence>
<feature type="compositionally biased region" description="Acidic residues" evidence="2">
    <location>
        <begin position="20"/>
        <end position="37"/>
    </location>
</feature>
<keyword evidence="3" id="KW-1133">Transmembrane helix</keyword>
<feature type="compositionally biased region" description="Basic residues" evidence="2">
    <location>
        <begin position="743"/>
        <end position="753"/>
    </location>
</feature>